<feature type="chain" id="PRO_5013313486" description="AttH domain-containing protein" evidence="1">
    <location>
        <begin position="21"/>
        <end position="354"/>
    </location>
</feature>
<gene>
    <name evidence="2" type="ORF">ASPFODRAFT_212858</name>
</gene>
<dbReference type="OrthoDB" id="5295747at2759"/>
<dbReference type="SUPFAM" id="SSF159245">
    <property type="entry name" value="AttH-like"/>
    <property type="match status" value="1"/>
</dbReference>
<dbReference type="Proteomes" id="UP000184063">
    <property type="component" value="Unassembled WGS sequence"/>
</dbReference>
<evidence type="ECO:0000313" key="2">
    <source>
        <dbReference type="EMBL" id="OJZ80141.1"/>
    </source>
</evidence>
<dbReference type="VEuPathDB" id="FungiDB:ASPFODRAFT_212858"/>
<sequence length="354" mass="38765">MRKPVSFLALLVSNLAVGGSVPGHSPGFLNTTPSTAIDGLPVFYDKSDIELVEANHAFDSFWAANYVHTTDNRNFLVSLNAIVINGSATQRAGILSLDAPLAFFKANYGSVGHVKGSNGTLDPFNLTMPGGKFGLEIVPRNVTGGGRFPHMRIFNNLPETEFDIDLEMRGPTLLNAGLGSWFWVDDIQNQVSLPAARPHGTLVVNHTTLVIDPLRSTTWYDRQWGPTMPDTFCWFGLYLTDSDNVKSYMSIWHWKDPIEGDKSFATVQNNPGATTVFPLANFLSSTNEVYHSAVTGSAYPLMHNVTLPDGSYLVIKSVRPDQEYVMNNSTSAFYSGYVEVSGDFTGHGVVDIML</sequence>
<evidence type="ECO:0000313" key="3">
    <source>
        <dbReference type="Proteomes" id="UP000184063"/>
    </source>
</evidence>
<dbReference type="Pfam" id="PF17186">
    <property type="entry name" value="Lipocalin_9"/>
    <property type="match status" value="1"/>
</dbReference>
<name>A0A1M3T086_ASPLC</name>
<feature type="signal peptide" evidence="1">
    <location>
        <begin position="1"/>
        <end position="20"/>
    </location>
</feature>
<dbReference type="InterPro" id="IPR053112">
    <property type="entry name" value="Fungal_Dehydratase/Hydratase"/>
</dbReference>
<dbReference type="AlphaFoldDB" id="A0A1M3T086"/>
<dbReference type="PANTHER" id="PTHR40617:SF1">
    <property type="entry name" value="ATTH DOMAIN-CONTAINING PROTEIN-RELATED"/>
    <property type="match status" value="1"/>
</dbReference>
<evidence type="ECO:0000256" key="1">
    <source>
        <dbReference type="SAM" id="SignalP"/>
    </source>
</evidence>
<accession>A0A1M3T086</accession>
<reference evidence="3" key="1">
    <citation type="journal article" date="2017" name="Genome Biol.">
        <title>Comparative genomics reveals high biological diversity and specific adaptations in the industrially and medically important fungal genus Aspergillus.</title>
        <authorList>
            <person name="de Vries R.P."/>
            <person name="Riley R."/>
            <person name="Wiebenga A."/>
            <person name="Aguilar-Osorio G."/>
            <person name="Amillis S."/>
            <person name="Uchima C.A."/>
            <person name="Anderluh G."/>
            <person name="Asadollahi M."/>
            <person name="Askin M."/>
            <person name="Barry K."/>
            <person name="Battaglia E."/>
            <person name="Bayram O."/>
            <person name="Benocci T."/>
            <person name="Braus-Stromeyer S.A."/>
            <person name="Caldana C."/>
            <person name="Canovas D."/>
            <person name="Cerqueira G.C."/>
            <person name="Chen F."/>
            <person name="Chen W."/>
            <person name="Choi C."/>
            <person name="Clum A."/>
            <person name="Dos Santos R.A."/>
            <person name="Damasio A.R."/>
            <person name="Diallinas G."/>
            <person name="Emri T."/>
            <person name="Fekete E."/>
            <person name="Flipphi M."/>
            <person name="Freyberg S."/>
            <person name="Gallo A."/>
            <person name="Gournas C."/>
            <person name="Habgood R."/>
            <person name="Hainaut M."/>
            <person name="Harispe M.L."/>
            <person name="Henrissat B."/>
            <person name="Hilden K.S."/>
            <person name="Hope R."/>
            <person name="Hossain A."/>
            <person name="Karabika E."/>
            <person name="Karaffa L."/>
            <person name="Karanyi Z."/>
            <person name="Krasevec N."/>
            <person name="Kuo A."/>
            <person name="Kusch H."/>
            <person name="LaButti K."/>
            <person name="Lagendijk E.L."/>
            <person name="Lapidus A."/>
            <person name="Levasseur A."/>
            <person name="Lindquist E."/>
            <person name="Lipzen A."/>
            <person name="Logrieco A.F."/>
            <person name="MacCabe A."/>
            <person name="Maekelae M.R."/>
            <person name="Malavazi I."/>
            <person name="Melin P."/>
            <person name="Meyer V."/>
            <person name="Mielnichuk N."/>
            <person name="Miskei M."/>
            <person name="Molnar A.P."/>
            <person name="Mule G."/>
            <person name="Ngan C.Y."/>
            <person name="Orejas M."/>
            <person name="Orosz E."/>
            <person name="Ouedraogo J.P."/>
            <person name="Overkamp K.M."/>
            <person name="Park H.-S."/>
            <person name="Perrone G."/>
            <person name="Piumi F."/>
            <person name="Punt P.J."/>
            <person name="Ram A.F."/>
            <person name="Ramon A."/>
            <person name="Rauscher S."/>
            <person name="Record E."/>
            <person name="Riano-Pachon D.M."/>
            <person name="Robert V."/>
            <person name="Roehrig J."/>
            <person name="Ruller R."/>
            <person name="Salamov A."/>
            <person name="Salih N.S."/>
            <person name="Samson R.A."/>
            <person name="Sandor E."/>
            <person name="Sanguinetti M."/>
            <person name="Schuetze T."/>
            <person name="Sepcic K."/>
            <person name="Shelest E."/>
            <person name="Sherlock G."/>
            <person name="Sophianopoulou V."/>
            <person name="Squina F.M."/>
            <person name="Sun H."/>
            <person name="Susca A."/>
            <person name="Todd R.B."/>
            <person name="Tsang A."/>
            <person name="Unkles S.E."/>
            <person name="van de Wiele N."/>
            <person name="van Rossen-Uffink D."/>
            <person name="Oliveira J.V."/>
            <person name="Vesth T.C."/>
            <person name="Visser J."/>
            <person name="Yu J.-H."/>
            <person name="Zhou M."/>
            <person name="Andersen M.R."/>
            <person name="Archer D.B."/>
            <person name="Baker S.E."/>
            <person name="Benoit I."/>
            <person name="Brakhage A.A."/>
            <person name="Braus G.H."/>
            <person name="Fischer R."/>
            <person name="Frisvad J.C."/>
            <person name="Goldman G.H."/>
            <person name="Houbraken J."/>
            <person name="Oakley B."/>
            <person name="Pocsi I."/>
            <person name="Scazzocchio C."/>
            <person name="Seiboth B."/>
            <person name="vanKuyk P.A."/>
            <person name="Wortman J."/>
            <person name="Dyer P.S."/>
            <person name="Grigoriev I.V."/>
        </authorList>
    </citation>
    <scope>NUCLEOTIDE SEQUENCE [LARGE SCALE GENOMIC DNA]</scope>
    <source>
        <strain evidence="3">CBS 106.47</strain>
    </source>
</reference>
<dbReference type="InterPro" id="IPR023374">
    <property type="entry name" value="AttH-like_dom_sf"/>
</dbReference>
<organism evidence="2 3">
    <name type="scientific">Aspergillus luchuensis (strain CBS 106.47)</name>
    <dbReference type="NCBI Taxonomy" id="1137211"/>
    <lineage>
        <taxon>Eukaryota</taxon>
        <taxon>Fungi</taxon>
        <taxon>Dikarya</taxon>
        <taxon>Ascomycota</taxon>
        <taxon>Pezizomycotina</taxon>
        <taxon>Eurotiomycetes</taxon>
        <taxon>Eurotiomycetidae</taxon>
        <taxon>Eurotiales</taxon>
        <taxon>Aspergillaceae</taxon>
        <taxon>Aspergillus</taxon>
        <taxon>Aspergillus subgen. Circumdati</taxon>
    </lineage>
</organism>
<dbReference type="EMBL" id="KV878260">
    <property type="protein sequence ID" value="OJZ80141.1"/>
    <property type="molecule type" value="Genomic_DNA"/>
</dbReference>
<evidence type="ECO:0008006" key="4">
    <source>
        <dbReference type="Google" id="ProtNLM"/>
    </source>
</evidence>
<dbReference type="PANTHER" id="PTHR40617">
    <property type="entry name" value="TERPENE CYCLASE ASQC"/>
    <property type="match status" value="1"/>
</dbReference>
<dbReference type="Gene3D" id="2.40.370.10">
    <property type="entry name" value="AttH-like domain"/>
    <property type="match status" value="1"/>
</dbReference>
<keyword evidence="1" id="KW-0732">Signal</keyword>
<proteinExistence type="predicted"/>
<protein>
    <recommendedName>
        <fullName evidence="4">AttH domain-containing protein</fullName>
    </recommendedName>
</protein>